<keyword evidence="1" id="KW-0560">Oxidoreductase</keyword>
<evidence type="ECO:0000256" key="1">
    <source>
        <dbReference type="ARBA" id="ARBA00023002"/>
    </source>
</evidence>
<reference evidence="4 5" key="1">
    <citation type="submission" date="2018-02" db="EMBL/GenBank/DDBJ databases">
        <title>Genome sequence of the basidiomycete white-rot fungus Phlebia centrifuga.</title>
        <authorList>
            <person name="Granchi Z."/>
            <person name="Peng M."/>
            <person name="de Vries R.P."/>
            <person name="Hilden K."/>
            <person name="Makela M.R."/>
            <person name="Grigoriev I."/>
            <person name="Riley R."/>
        </authorList>
    </citation>
    <scope>NUCLEOTIDE SEQUENCE [LARGE SCALE GENOMIC DNA]</scope>
    <source>
        <strain evidence="4 5">FBCC195</strain>
    </source>
</reference>
<evidence type="ECO:0000259" key="2">
    <source>
        <dbReference type="Pfam" id="PF01408"/>
    </source>
</evidence>
<protein>
    <submittedName>
        <fullName evidence="4">Uncharacterized protein</fullName>
    </submittedName>
</protein>
<dbReference type="EMBL" id="MLYV02000602">
    <property type="protein sequence ID" value="PSR81962.1"/>
    <property type="molecule type" value="Genomic_DNA"/>
</dbReference>
<gene>
    <name evidence="4" type="ORF">PHLCEN_2v6202</name>
</gene>
<dbReference type="PANTHER" id="PTHR43818">
    <property type="entry name" value="BCDNA.GH03377"/>
    <property type="match status" value="1"/>
</dbReference>
<proteinExistence type="predicted"/>
<organism evidence="4 5">
    <name type="scientific">Hermanssonia centrifuga</name>
    <dbReference type="NCBI Taxonomy" id="98765"/>
    <lineage>
        <taxon>Eukaryota</taxon>
        <taxon>Fungi</taxon>
        <taxon>Dikarya</taxon>
        <taxon>Basidiomycota</taxon>
        <taxon>Agaricomycotina</taxon>
        <taxon>Agaricomycetes</taxon>
        <taxon>Polyporales</taxon>
        <taxon>Meruliaceae</taxon>
        <taxon>Hermanssonia</taxon>
    </lineage>
</organism>
<dbReference type="Pfam" id="PF22685">
    <property type="entry name" value="Gal80p_C-like"/>
    <property type="match status" value="1"/>
</dbReference>
<comment type="caution">
    <text evidence="4">The sequence shown here is derived from an EMBL/GenBank/DDBJ whole genome shotgun (WGS) entry which is preliminary data.</text>
</comment>
<dbReference type="Gene3D" id="3.30.360.10">
    <property type="entry name" value="Dihydrodipicolinate Reductase, domain 2"/>
    <property type="match status" value="1"/>
</dbReference>
<dbReference type="PANTHER" id="PTHR43818:SF11">
    <property type="entry name" value="BCDNA.GH03377"/>
    <property type="match status" value="1"/>
</dbReference>
<dbReference type="GO" id="GO:0016491">
    <property type="term" value="F:oxidoreductase activity"/>
    <property type="evidence" value="ECO:0007669"/>
    <property type="project" value="UniProtKB-KW"/>
</dbReference>
<dbReference type="InterPro" id="IPR000683">
    <property type="entry name" value="Gfo/Idh/MocA-like_OxRdtase_N"/>
</dbReference>
<name>A0A2R6P041_9APHY</name>
<dbReference type="Pfam" id="PF01408">
    <property type="entry name" value="GFO_IDH_MocA"/>
    <property type="match status" value="1"/>
</dbReference>
<dbReference type="InterPro" id="IPR050463">
    <property type="entry name" value="Gfo/Idh/MocA_oxidrdct_glycsds"/>
</dbReference>
<dbReference type="AlphaFoldDB" id="A0A2R6P041"/>
<dbReference type="SUPFAM" id="SSF51735">
    <property type="entry name" value="NAD(P)-binding Rossmann-fold domains"/>
    <property type="match status" value="1"/>
</dbReference>
<evidence type="ECO:0000313" key="4">
    <source>
        <dbReference type="EMBL" id="PSR81962.1"/>
    </source>
</evidence>
<dbReference type="OrthoDB" id="64915at2759"/>
<sequence>MAPIRLGFIGLSSTGWASISLAPPLFNPLLASLYSITALCTSSEASAEAAAVKYSKLAGHAIKAYHGDQGFVDIANDPNVDMVAVSIKMPHHVKAVWPAIEAGKDIFIEWTVGSSFEETLKIAEAAKKKGIKVLVGAQATQGAFLKKVKELVESGKIGRILSTSLITTSAYFGSSTTEGGAYLIDINNGANALTIPVGHFLVALSYAIGDFTEISASGIIQHPTVRVLGADGKPTDKTLQKTAHDQVSLSGIVRGQDKNTGAVFATFQVRGGFSLDGERGRGRTVFKWTIDGEDGTIEVQDTKEEGAGGAFIQMGEKRVLLNGEEVKLELGEEDQLGNAGKAWLEFARGGRYVNIDDAVRVHRVLDAAQKSIVEGKKFVLE</sequence>
<dbReference type="GO" id="GO:0000166">
    <property type="term" value="F:nucleotide binding"/>
    <property type="evidence" value="ECO:0007669"/>
    <property type="project" value="InterPro"/>
</dbReference>
<dbReference type="SUPFAM" id="SSF55347">
    <property type="entry name" value="Glyceraldehyde-3-phosphate dehydrogenase-like, C-terminal domain"/>
    <property type="match status" value="1"/>
</dbReference>
<dbReference type="Proteomes" id="UP000186601">
    <property type="component" value="Unassembled WGS sequence"/>
</dbReference>
<evidence type="ECO:0000259" key="3">
    <source>
        <dbReference type="Pfam" id="PF22685"/>
    </source>
</evidence>
<dbReference type="Gene3D" id="3.40.50.720">
    <property type="entry name" value="NAD(P)-binding Rossmann-like Domain"/>
    <property type="match status" value="1"/>
</dbReference>
<dbReference type="InterPro" id="IPR055080">
    <property type="entry name" value="Gal80p-like_C"/>
</dbReference>
<dbReference type="InterPro" id="IPR036291">
    <property type="entry name" value="NAD(P)-bd_dom_sf"/>
</dbReference>
<feature type="domain" description="Gfo/Idh/MocA-like oxidoreductase N-terminal" evidence="2">
    <location>
        <begin position="30"/>
        <end position="136"/>
    </location>
</feature>
<keyword evidence="5" id="KW-1185">Reference proteome</keyword>
<evidence type="ECO:0000313" key="5">
    <source>
        <dbReference type="Proteomes" id="UP000186601"/>
    </source>
</evidence>
<feature type="domain" description="Gal80p-like C-terminal" evidence="3">
    <location>
        <begin position="146"/>
        <end position="300"/>
    </location>
</feature>
<dbReference type="STRING" id="98765.A0A2R6P041"/>
<accession>A0A2R6P041</accession>